<dbReference type="OrthoDB" id="288590at2759"/>
<dbReference type="RefSeq" id="XP_002848390.1">
    <property type="nucleotide sequence ID" value="XM_002848344.1"/>
</dbReference>
<dbReference type="InterPro" id="IPR026992">
    <property type="entry name" value="DIOX_N"/>
</dbReference>
<accession>C5FMH4</accession>
<evidence type="ECO:0000256" key="1">
    <source>
        <dbReference type="ARBA" id="ARBA00008056"/>
    </source>
</evidence>
<dbReference type="Proteomes" id="UP000002035">
    <property type="component" value="Unassembled WGS sequence"/>
</dbReference>
<evidence type="ECO:0000256" key="4">
    <source>
        <dbReference type="ARBA" id="ARBA00023004"/>
    </source>
</evidence>
<dbReference type="GO" id="GO:0046872">
    <property type="term" value="F:metal ion binding"/>
    <property type="evidence" value="ECO:0007669"/>
    <property type="project" value="UniProtKB-KW"/>
</dbReference>
<dbReference type="GeneID" id="9229714"/>
<keyword evidence="8" id="KW-1185">Reference proteome</keyword>
<dbReference type="HOGENOM" id="CLU_010119_6_1_1"/>
<comment type="similarity">
    <text evidence="1 5">Belongs to the iron/ascorbate-dependent oxidoreductase family.</text>
</comment>
<gene>
    <name evidence="7" type="ORF">MCYG_03896</name>
</gene>
<evidence type="ECO:0000256" key="5">
    <source>
        <dbReference type="RuleBase" id="RU003682"/>
    </source>
</evidence>
<dbReference type="Pfam" id="PF14226">
    <property type="entry name" value="DIOX_N"/>
    <property type="match status" value="1"/>
</dbReference>
<dbReference type="InterPro" id="IPR044861">
    <property type="entry name" value="IPNS-like_FE2OG_OXY"/>
</dbReference>
<dbReference type="PRINTS" id="PR00682">
    <property type="entry name" value="IPNSYNTHASE"/>
</dbReference>
<organism evidence="7 8">
    <name type="scientific">Arthroderma otae (strain ATCC MYA-4605 / CBS 113480)</name>
    <name type="common">Microsporum canis</name>
    <dbReference type="NCBI Taxonomy" id="554155"/>
    <lineage>
        <taxon>Eukaryota</taxon>
        <taxon>Fungi</taxon>
        <taxon>Dikarya</taxon>
        <taxon>Ascomycota</taxon>
        <taxon>Pezizomycotina</taxon>
        <taxon>Eurotiomycetes</taxon>
        <taxon>Eurotiomycetidae</taxon>
        <taxon>Onygenales</taxon>
        <taxon>Arthrodermataceae</taxon>
        <taxon>Microsporum</taxon>
    </lineage>
</organism>
<keyword evidence="4 5" id="KW-0408">Iron</keyword>
<dbReference type="PROSITE" id="PS51471">
    <property type="entry name" value="FE2OG_OXY"/>
    <property type="match status" value="1"/>
</dbReference>
<reference evidence="8" key="1">
    <citation type="journal article" date="2012" name="MBio">
        <title>Comparative genome analysis of Trichophyton rubrum and related dermatophytes reveals candidate genes involved in infection.</title>
        <authorList>
            <person name="Martinez D.A."/>
            <person name="Oliver B.G."/>
            <person name="Graeser Y."/>
            <person name="Goldberg J.M."/>
            <person name="Li W."/>
            <person name="Martinez-Rossi N.M."/>
            <person name="Monod M."/>
            <person name="Shelest E."/>
            <person name="Barton R.C."/>
            <person name="Birch E."/>
            <person name="Brakhage A.A."/>
            <person name="Chen Z."/>
            <person name="Gurr S.J."/>
            <person name="Heiman D."/>
            <person name="Heitman J."/>
            <person name="Kosti I."/>
            <person name="Rossi A."/>
            <person name="Saif S."/>
            <person name="Samalova M."/>
            <person name="Saunders C.W."/>
            <person name="Shea T."/>
            <person name="Summerbell R.C."/>
            <person name="Xu J."/>
            <person name="Young S."/>
            <person name="Zeng Q."/>
            <person name="Birren B.W."/>
            <person name="Cuomo C.A."/>
            <person name="White T.C."/>
        </authorList>
    </citation>
    <scope>NUCLEOTIDE SEQUENCE [LARGE SCALE GENOMIC DNA]</scope>
    <source>
        <strain evidence="8">ATCC MYA-4605 / CBS 113480</strain>
    </source>
</reference>
<dbReference type="Gene3D" id="2.60.120.330">
    <property type="entry name" value="B-lactam Antibiotic, Isopenicillin N Synthase, Chain"/>
    <property type="match status" value="1"/>
</dbReference>
<dbReference type="VEuPathDB" id="FungiDB:MCYG_03896"/>
<dbReference type="EMBL" id="DS995703">
    <property type="protein sequence ID" value="EEQ31077.1"/>
    <property type="molecule type" value="Genomic_DNA"/>
</dbReference>
<dbReference type="PANTHER" id="PTHR10209:SF881">
    <property type="entry name" value="FI07970P-RELATED"/>
    <property type="match status" value="1"/>
</dbReference>
<dbReference type="GO" id="GO:0016491">
    <property type="term" value="F:oxidoreductase activity"/>
    <property type="evidence" value="ECO:0007669"/>
    <property type="project" value="UniProtKB-KW"/>
</dbReference>
<name>C5FMH4_ARTOC</name>
<dbReference type="PANTHER" id="PTHR10209">
    <property type="entry name" value="OXIDOREDUCTASE, 2OG-FE II OXYGENASE FAMILY PROTEIN"/>
    <property type="match status" value="1"/>
</dbReference>
<dbReference type="InterPro" id="IPR027443">
    <property type="entry name" value="IPNS-like_sf"/>
</dbReference>
<sequence length="316" mass="34833">MTKGSSPNVPTVDISPYLEDPKSKAARKVIDDVREACTSTGFFQITGHGISKEQQKSVFDAAHAFFALPLEEKKKLNAAHFIGHRGYDVLASQSYEEGVLPDLKEGYYVGSDILPSDPLYGRFFMGSNVWPPATLLSASQFQEPCERYHKNVQQLAFKVLQLIGDTMIPCERSTISMTGGVPTVLHDLIRLDETPACPLRLLHYPSAARHGDVAGKPQYGASAHTDFGVITLLLQDDNPGLEVLVEKDGKQVWLPINPNPDAYVVNIGDMAKEFGHPEGGIADSHKTVEQHMIERLSMSYAKEGKDPRHNEDTFSV</sequence>
<dbReference type="Pfam" id="PF03171">
    <property type="entry name" value="2OG-FeII_Oxy"/>
    <property type="match status" value="1"/>
</dbReference>
<dbReference type="AlphaFoldDB" id="C5FMH4"/>
<dbReference type="SUPFAM" id="SSF51197">
    <property type="entry name" value="Clavaminate synthase-like"/>
    <property type="match status" value="1"/>
</dbReference>
<keyword evidence="3 5" id="KW-0560">Oxidoreductase</keyword>
<dbReference type="InterPro" id="IPR005123">
    <property type="entry name" value="Oxoglu/Fe-dep_dioxygenase_dom"/>
</dbReference>
<evidence type="ECO:0000313" key="7">
    <source>
        <dbReference type="EMBL" id="EEQ31077.1"/>
    </source>
</evidence>
<protein>
    <submittedName>
        <fullName evidence="7">Citrinin biosynthesis oxygenase CtnA</fullName>
    </submittedName>
</protein>
<evidence type="ECO:0000259" key="6">
    <source>
        <dbReference type="PROSITE" id="PS51471"/>
    </source>
</evidence>
<dbReference type="GO" id="GO:0044283">
    <property type="term" value="P:small molecule biosynthetic process"/>
    <property type="evidence" value="ECO:0007669"/>
    <property type="project" value="UniProtKB-ARBA"/>
</dbReference>
<feature type="domain" description="Fe2OG dioxygenase" evidence="6">
    <location>
        <begin position="194"/>
        <end position="316"/>
    </location>
</feature>
<dbReference type="OMA" id="FACDQAR"/>
<evidence type="ECO:0000256" key="2">
    <source>
        <dbReference type="ARBA" id="ARBA00022723"/>
    </source>
</evidence>
<proteinExistence type="inferred from homology"/>
<dbReference type="STRING" id="554155.C5FMH4"/>
<evidence type="ECO:0000256" key="3">
    <source>
        <dbReference type="ARBA" id="ARBA00023002"/>
    </source>
</evidence>
<dbReference type="eggNOG" id="KOG0143">
    <property type="taxonomic scope" value="Eukaryota"/>
</dbReference>
<evidence type="ECO:0000313" key="8">
    <source>
        <dbReference type="Proteomes" id="UP000002035"/>
    </source>
</evidence>
<keyword evidence="2 5" id="KW-0479">Metal-binding</keyword>